<gene>
    <name evidence="1" type="ORF">CLV58_1543</name>
</gene>
<reference evidence="1 2" key="1">
    <citation type="submission" date="2018-03" db="EMBL/GenBank/DDBJ databases">
        <title>Genomic Encyclopedia of Archaeal and Bacterial Type Strains, Phase II (KMG-II): from individual species to whole genera.</title>
        <authorList>
            <person name="Goeker M."/>
        </authorList>
    </citation>
    <scope>NUCLEOTIDE SEQUENCE [LARGE SCALE GENOMIC DNA]</scope>
    <source>
        <strain evidence="1 2">DSM 28354</strain>
    </source>
</reference>
<dbReference type="Proteomes" id="UP000238375">
    <property type="component" value="Unassembled WGS sequence"/>
</dbReference>
<protein>
    <submittedName>
        <fullName evidence="1">Uncharacterized protein</fullName>
    </submittedName>
</protein>
<comment type="caution">
    <text evidence="1">The sequence shown here is derived from an EMBL/GenBank/DDBJ whole genome shotgun (WGS) entry which is preliminary data.</text>
</comment>
<accession>A0A2T0RIN6</accession>
<organism evidence="1 2">
    <name type="scientific">Spirosoma oryzae</name>
    <dbReference type="NCBI Taxonomy" id="1469603"/>
    <lineage>
        <taxon>Bacteria</taxon>
        <taxon>Pseudomonadati</taxon>
        <taxon>Bacteroidota</taxon>
        <taxon>Cytophagia</taxon>
        <taxon>Cytophagales</taxon>
        <taxon>Cytophagaceae</taxon>
        <taxon>Spirosoma</taxon>
    </lineage>
</organism>
<dbReference type="AlphaFoldDB" id="A0A2T0RIN6"/>
<dbReference type="RefSeq" id="WP_106141047.1">
    <property type="nucleotide sequence ID" value="NZ_PVTE01000054.1"/>
</dbReference>
<keyword evidence="2" id="KW-1185">Reference proteome</keyword>
<dbReference type="EMBL" id="PVTE01000054">
    <property type="protein sequence ID" value="PRY20991.1"/>
    <property type="molecule type" value="Genomic_DNA"/>
</dbReference>
<evidence type="ECO:0000313" key="2">
    <source>
        <dbReference type="Proteomes" id="UP000238375"/>
    </source>
</evidence>
<proteinExistence type="predicted"/>
<evidence type="ECO:0000313" key="1">
    <source>
        <dbReference type="EMBL" id="PRY20991.1"/>
    </source>
</evidence>
<name>A0A2T0RIN6_9BACT</name>
<sequence length="69" mass="7724">MSKFITVLVEGQPELVNVDHIQRVRRVGQESCQLHVGISRSEQVPLDGSILLIDESYEAIVKRITQAHG</sequence>